<dbReference type="CDD" id="cd23934">
    <property type="entry name" value="AGPR_1_C"/>
    <property type="match status" value="1"/>
</dbReference>
<dbReference type="InterPro" id="IPR036291">
    <property type="entry name" value="NAD(P)-bd_dom_sf"/>
</dbReference>
<dbReference type="Proteomes" id="UP001157911">
    <property type="component" value="Unassembled WGS sequence"/>
</dbReference>
<protein>
    <recommendedName>
        <fullName evidence="5">N-acetyl-gamma-glutamyl-phosphate reductase</fullName>
        <shortName evidence="5">AGPR</shortName>
        <ecNumber evidence="5">1.2.1.38</ecNumber>
    </recommendedName>
    <alternativeName>
        <fullName evidence="5">N-acetyl-glutamate semialdehyde dehydrogenase</fullName>
        <shortName evidence="5">NAGSA dehydrogenase</shortName>
    </alternativeName>
</protein>
<organism evidence="8 9">
    <name type="scientific">Desulfurobacterium pacificum</name>
    <dbReference type="NCBI Taxonomy" id="240166"/>
    <lineage>
        <taxon>Bacteria</taxon>
        <taxon>Pseudomonadati</taxon>
        <taxon>Aquificota</taxon>
        <taxon>Aquificia</taxon>
        <taxon>Desulfurobacteriales</taxon>
        <taxon>Desulfurobacteriaceae</taxon>
        <taxon>Desulfurobacterium</taxon>
    </lineage>
</organism>
<dbReference type="SUPFAM" id="SSF51735">
    <property type="entry name" value="NAD(P)-binding Rossmann-fold domains"/>
    <property type="match status" value="1"/>
</dbReference>
<evidence type="ECO:0000256" key="5">
    <source>
        <dbReference type="HAMAP-Rule" id="MF_00150"/>
    </source>
</evidence>
<comment type="function">
    <text evidence="5">Catalyzes the NADPH-dependent reduction of N-acetyl-5-glutamyl phosphate to yield N-acetyl-L-glutamate 5-semialdehyde.</text>
</comment>
<reference evidence="8 9" key="1">
    <citation type="submission" date="2017-05" db="EMBL/GenBank/DDBJ databases">
        <authorList>
            <person name="Varghese N."/>
            <person name="Submissions S."/>
        </authorList>
    </citation>
    <scope>NUCLEOTIDE SEQUENCE [LARGE SCALE GENOMIC DNA]</scope>
    <source>
        <strain evidence="8 9">DSM 15522</strain>
    </source>
</reference>
<evidence type="ECO:0000256" key="1">
    <source>
        <dbReference type="ARBA" id="ARBA00022571"/>
    </source>
</evidence>
<proteinExistence type="inferred from homology"/>
<comment type="subcellular location">
    <subcellularLocation>
        <location evidence="5">Cytoplasm</location>
    </subcellularLocation>
</comment>
<dbReference type="InterPro" id="IPR023013">
    <property type="entry name" value="AGPR_AS"/>
</dbReference>
<name>A0ABY1NFS0_9BACT</name>
<accession>A0ABY1NFS0</accession>
<dbReference type="PROSITE" id="PS01224">
    <property type="entry name" value="ARGC"/>
    <property type="match status" value="1"/>
</dbReference>
<dbReference type="Gene3D" id="3.30.360.10">
    <property type="entry name" value="Dihydrodipicolinate Reductase, domain 2"/>
    <property type="match status" value="1"/>
</dbReference>
<keyword evidence="4 5" id="KW-0560">Oxidoreductase</keyword>
<dbReference type="InterPro" id="IPR050085">
    <property type="entry name" value="AGPR"/>
</dbReference>
<keyword evidence="3 5" id="KW-0521">NADP</keyword>
<keyword evidence="9" id="KW-1185">Reference proteome</keyword>
<evidence type="ECO:0000256" key="3">
    <source>
        <dbReference type="ARBA" id="ARBA00022857"/>
    </source>
</evidence>
<dbReference type="SUPFAM" id="SSF55347">
    <property type="entry name" value="Glyceraldehyde-3-phosphate dehydrogenase-like, C-terminal domain"/>
    <property type="match status" value="1"/>
</dbReference>
<comment type="similarity">
    <text evidence="5">Belongs to the NAGSA dehydrogenase family. Type 1 subfamily.</text>
</comment>
<dbReference type="EC" id="1.2.1.38" evidence="5"/>
<dbReference type="PANTHER" id="PTHR32338:SF10">
    <property type="entry name" value="N-ACETYL-GAMMA-GLUTAMYL-PHOSPHATE REDUCTASE, CHLOROPLASTIC-RELATED"/>
    <property type="match status" value="1"/>
</dbReference>
<dbReference type="NCBIfam" id="TIGR01850">
    <property type="entry name" value="argC"/>
    <property type="match status" value="1"/>
</dbReference>
<dbReference type="Gene3D" id="3.40.50.720">
    <property type="entry name" value="NAD(P)-binding Rossmann-like Domain"/>
    <property type="match status" value="1"/>
</dbReference>
<dbReference type="CDD" id="cd17895">
    <property type="entry name" value="AGPR_1_N"/>
    <property type="match status" value="1"/>
</dbReference>
<feature type="domain" description="Semialdehyde dehydrogenase NAD-binding" evidence="7">
    <location>
        <begin position="10"/>
        <end position="152"/>
    </location>
</feature>
<dbReference type="Pfam" id="PF22698">
    <property type="entry name" value="Semialdhyde_dhC_1"/>
    <property type="match status" value="1"/>
</dbReference>
<evidence type="ECO:0000313" key="9">
    <source>
        <dbReference type="Proteomes" id="UP001157911"/>
    </source>
</evidence>
<dbReference type="RefSeq" id="WP_283400126.1">
    <property type="nucleotide sequence ID" value="NZ_FXUB01000001.1"/>
</dbReference>
<dbReference type="Pfam" id="PF01118">
    <property type="entry name" value="Semialdhyde_dh"/>
    <property type="match status" value="1"/>
</dbReference>
<dbReference type="InterPro" id="IPR058924">
    <property type="entry name" value="AGPR_dimerisation_dom"/>
</dbReference>
<keyword evidence="5" id="KW-0963">Cytoplasm</keyword>
<keyword evidence="2 5" id="KW-0028">Amino-acid biosynthesis</keyword>
<dbReference type="HAMAP" id="MF_00150">
    <property type="entry name" value="ArgC_type1"/>
    <property type="match status" value="1"/>
</dbReference>
<dbReference type="InterPro" id="IPR000706">
    <property type="entry name" value="AGPR_type-1"/>
</dbReference>
<feature type="active site" evidence="5 6">
    <location>
        <position position="160"/>
    </location>
</feature>
<sequence length="347" mass="39026">MQDTSGPSVKAAIIGASGYTGAELLRLLLSHPFIEVTIITSRQYENQPLTSVFPYFLNSKYQHLVFQSLNLEKIASVDLVFCCLPHKTSFPIIKDLLTTNPTLKIVDFSADFRFKNPAIYEQTYNVQHTAKELFEKSTYGLPEIYRNEIKNSTLIANPGCYPTSVILALYPAKKHNLIDEKFPVIADSKSGVTGAGRKATVDFTFCEINETFKAYAVEGHRHAPEIEEKLNLKVRFTPHLVPMNRGILSTVYFKTNATKDELIQTYEETYRNEPFVRIRKNPPTTSDVKGTNFCDIYITKDEKTGLGIAISAIDNIGKGASGQAIQNANLLFNFPETTGLEQFSWWI</sequence>
<evidence type="ECO:0000259" key="7">
    <source>
        <dbReference type="SMART" id="SM00859"/>
    </source>
</evidence>
<evidence type="ECO:0000256" key="2">
    <source>
        <dbReference type="ARBA" id="ARBA00022605"/>
    </source>
</evidence>
<dbReference type="EMBL" id="FXUB01000001">
    <property type="protein sequence ID" value="SMP08593.1"/>
    <property type="molecule type" value="Genomic_DNA"/>
</dbReference>
<evidence type="ECO:0000256" key="6">
    <source>
        <dbReference type="PROSITE-ProRule" id="PRU10010"/>
    </source>
</evidence>
<comment type="caution">
    <text evidence="8">The sequence shown here is derived from an EMBL/GenBank/DDBJ whole genome shotgun (WGS) entry which is preliminary data.</text>
</comment>
<comment type="pathway">
    <text evidence="5">Amino-acid biosynthesis; L-arginine biosynthesis; N(2)-acetyl-L-ornithine from L-glutamate: step 3/4.</text>
</comment>
<evidence type="ECO:0000313" key="8">
    <source>
        <dbReference type="EMBL" id="SMP08593.1"/>
    </source>
</evidence>
<evidence type="ECO:0000256" key="4">
    <source>
        <dbReference type="ARBA" id="ARBA00023002"/>
    </source>
</evidence>
<dbReference type="InterPro" id="IPR000534">
    <property type="entry name" value="Semialdehyde_DH_NAD-bd"/>
</dbReference>
<gene>
    <name evidence="5" type="primary">argC</name>
    <name evidence="8" type="ORF">SAMN06265339_0631</name>
</gene>
<keyword evidence="1 5" id="KW-0055">Arginine biosynthesis</keyword>
<comment type="catalytic activity">
    <reaction evidence="5">
        <text>N-acetyl-L-glutamate 5-semialdehyde + phosphate + NADP(+) = N-acetyl-L-glutamyl 5-phosphate + NADPH + H(+)</text>
        <dbReference type="Rhea" id="RHEA:21588"/>
        <dbReference type="ChEBI" id="CHEBI:15378"/>
        <dbReference type="ChEBI" id="CHEBI:29123"/>
        <dbReference type="ChEBI" id="CHEBI:43474"/>
        <dbReference type="ChEBI" id="CHEBI:57783"/>
        <dbReference type="ChEBI" id="CHEBI:57936"/>
        <dbReference type="ChEBI" id="CHEBI:58349"/>
        <dbReference type="EC" id="1.2.1.38"/>
    </reaction>
</comment>
<dbReference type="PANTHER" id="PTHR32338">
    <property type="entry name" value="N-ACETYL-GAMMA-GLUTAMYL-PHOSPHATE REDUCTASE, CHLOROPLASTIC-RELATED-RELATED"/>
    <property type="match status" value="1"/>
</dbReference>
<dbReference type="SMART" id="SM00859">
    <property type="entry name" value="Semialdhyde_dh"/>
    <property type="match status" value="1"/>
</dbReference>